<sequence length="259" mass="30173">MAKKENEDNQQNPTLESSLAVLEKLFVVSKASEIEPLKKTFLDLVDFGQNYNSILNQFGECCDITLAVKKRIESIKSLQEKIEKDISKINNFIKIKENAEKIEKFCEISEFENASKLLNEILHKNNCYEFETTEQEIFKKLKDREIELQQRLSEESQDLLLKQNYDKLTDLSKIVARLNMQSTGLAIYSLSRSKLFAKKLDKSIDFEFNNLSEKDSLIEIARKLFDITIEELTEEEKKCRNTFQKNFMALLVNKFVVVA</sequence>
<proteinExistence type="predicted"/>
<dbReference type="EMBL" id="JBDODL010002481">
    <property type="protein sequence ID" value="MES1922260.1"/>
    <property type="molecule type" value="Genomic_DNA"/>
</dbReference>
<organism evidence="1 2">
    <name type="scientific">Bonamia ostreae</name>
    <dbReference type="NCBI Taxonomy" id="126728"/>
    <lineage>
        <taxon>Eukaryota</taxon>
        <taxon>Sar</taxon>
        <taxon>Rhizaria</taxon>
        <taxon>Endomyxa</taxon>
        <taxon>Ascetosporea</taxon>
        <taxon>Haplosporida</taxon>
        <taxon>Bonamia</taxon>
    </lineage>
</organism>
<evidence type="ECO:0000313" key="1">
    <source>
        <dbReference type="EMBL" id="MES1922260.1"/>
    </source>
</evidence>
<comment type="caution">
    <text evidence="1">The sequence shown here is derived from an EMBL/GenBank/DDBJ whole genome shotgun (WGS) entry which is preliminary data.</text>
</comment>
<evidence type="ECO:0000313" key="2">
    <source>
        <dbReference type="Proteomes" id="UP001439008"/>
    </source>
</evidence>
<keyword evidence="2" id="KW-1185">Reference proteome</keyword>
<dbReference type="Proteomes" id="UP001439008">
    <property type="component" value="Unassembled WGS sequence"/>
</dbReference>
<name>A0ABV2ARG0_9EUKA</name>
<gene>
    <name evidence="1" type="ORF">MHBO_003768</name>
</gene>
<reference evidence="1 2" key="1">
    <citation type="journal article" date="2024" name="BMC Biol.">
        <title>Comparative genomics of Ascetosporea gives new insight into the evolutionary basis for animal parasitism in Rhizaria.</title>
        <authorList>
            <person name="Hiltunen Thoren M."/>
            <person name="Onut-Brannstrom I."/>
            <person name="Alfjorden A."/>
            <person name="Peckova H."/>
            <person name="Swords F."/>
            <person name="Hooper C."/>
            <person name="Holzer A.S."/>
            <person name="Bass D."/>
            <person name="Burki F."/>
        </authorList>
    </citation>
    <scope>NUCLEOTIDE SEQUENCE [LARGE SCALE GENOMIC DNA]</scope>
    <source>
        <strain evidence="1">20-A016</strain>
    </source>
</reference>
<feature type="non-terminal residue" evidence="1">
    <location>
        <position position="259"/>
    </location>
</feature>
<accession>A0ABV2ARG0</accession>
<protein>
    <submittedName>
        <fullName evidence="1">Uncharacterized protein</fullName>
    </submittedName>
</protein>